<name>A0ACC3C9L5_PYRYE</name>
<organism evidence="1 2">
    <name type="scientific">Pyropia yezoensis</name>
    <name type="common">Susabi-nori</name>
    <name type="synonym">Porphyra yezoensis</name>
    <dbReference type="NCBI Taxonomy" id="2788"/>
    <lineage>
        <taxon>Eukaryota</taxon>
        <taxon>Rhodophyta</taxon>
        <taxon>Bangiophyceae</taxon>
        <taxon>Bangiales</taxon>
        <taxon>Bangiaceae</taxon>
        <taxon>Pyropia</taxon>
    </lineage>
</organism>
<proteinExistence type="predicted"/>
<sequence>MDLSTVTGLTAVAAASAPPAVVKFAADGGTVGGKLVTAFTAGVSCPHLKHGKTDLAPLAYSLSGETDVDHLVDTVVRDMLAPVMDAKFSVSTSCSTTNATASDGSDDDENGAGKDEDTSSRVPIKLCDEVEVCADFNMCHWVHGLTGSRDKWRCVHRAGCLVLEYLRASCHMQQVADRSVEVVSEQWQLAIWTLAGWTMGHSRCPVKLNAREAYISCPACKILLAVSGSEALNSGALRCPRPECDGNDIRFTSCTTLHARRSTTQSTLLGRCAVVSAGTPCFAT</sequence>
<reference evidence="1" key="1">
    <citation type="submission" date="2019-11" db="EMBL/GenBank/DDBJ databases">
        <title>Nori genome reveals adaptations in red seaweeds to the harsh intertidal environment.</title>
        <authorList>
            <person name="Wang D."/>
            <person name="Mao Y."/>
        </authorList>
    </citation>
    <scope>NUCLEOTIDE SEQUENCE</scope>
    <source>
        <tissue evidence="1">Gametophyte</tissue>
    </source>
</reference>
<protein>
    <submittedName>
        <fullName evidence="1">Uncharacterized protein</fullName>
    </submittedName>
</protein>
<comment type="caution">
    <text evidence="1">The sequence shown here is derived from an EMBL/GenBank/DDBJ whole genome shotgun (WGS) entry which is preliminary data.</text>
</comment>
<accession>A0ACC3C9L5</accession>
<evidence type="ECO:0000313" key="1">
    <source>
        <dbReference type="EMBL" id="KAK1866634.1"/>
    </source>
</evidence>
<keyword evidence="2" id="KW-1185">Reference proteome</keyword>
<dbReference type="Proteomes" id="UP000798662">
    <property type="component" value="Chromosome 2"/>
</dbReference>
<evidence type="ECO:0000313" key="2">
    <source>
        <dbReference type="Proteomes" id="UP000798662"/>
    </source>
</evidence>
<gene>
    <name evidence="1" type="ORF">I4F81_009150</name>
</gene>
<dbReference type="EMBL" id="CM020619">
    <property type="protein sequence ID" value="KAK1866634.1"/>
    <property type="molecule type" value="Genomic_DNA"/>
</dbReference>